<accession>A0ABT4ARW6</accession>
<reference evidence="2 3" key="1">
    <citation type="submission" date="2022-11" db="EMBL/GenBank/DDBJ databases">
        <title>Minimal conservation of predation-associated metabolite biosynthetic gene clusters underscores biosynthetic potential of Myxococcota including descriptions for ten novel species: Archangium lansinium sp. nov., Myxococcus landrumus sp. nov., Nannocystis bai.</title>
        <authorList>
            <person name="Ahearne A."/>
            <person name="Stevens C."/>
            <person name="Phillips K."/>
        </authorList>
    </citation>
    <scope>NUCLEOTIDE SEQUENCE [LARGE SCALE GENOMIC DNA]</scope>
    <source>
        <strain evidence="2 3">MIWBW</strain>
    </source>
</reference>
<feature type="transmembrane region" description="Helical" evidence="1">
    <location>
        <begin position="143"/>
        <end position="162"/>
    </location>
</feature>
<dbReference type="Proteomes" id="UP001207654">
    <property type="component" value="Unassembled WGS sequence"/>
</dbReference>
<organism evidence="2 3">
    <name type="scientific">Archangium lansingense</name>
    <dbReference type="NCBI Taxonomy" id="2995310"/>
    <lineage>
        <taxon>Bacteria</taxon>
        <taxon>Pseudomonadati</taxon>
        <taxon>Myxococcota</taxon>
        <taxon>Myxococcia</taxon>
        <taxon>Myxococcales</taxon>
        <taxon>Cystobacterineae</taxon>
        <taxon>Archangiaceae</taxon>
        <taxon>Archangium</taxon>
    </lineage>
</organism>
<keyword evidence="1" id="KW-0812">Transmembrane</keyword>
<evidence type="ECO:0000313" key="2">
    <source>
        <dbReference type="EMBL" id="MCY1083557.1"/>
    </source>
</evidence>
<feature type="transmembrane region" description="Helical" evidence="1">
    <location>
        <begin position="238"/>
        <end position="257"/>
    </location>
</feature>
<keyword evidence="1" id="KW-0472">Membrane</keyword>
<evidence type="ECO:0000313" key="3">
    <source>
        <dbReference type="Proteomes" id="UP001207654"/>
    </source>
</evidence>
<feature type="transmembrane region" description="Helical" evidence="1">
    <location>
        <begin position="191"/>
        <end position="217"/>
    </location>
</feature>
<evidence type="ECO:0008006" key="4">
    <source>
        <dbReference type="Google" id="ProtNLM"/>
    </source>
</evidence>
<proteinExistence type="predicted"/>
<comment type="caution">
    <text evidence="2">The sequence shown here is derived from an EMBL/GenBank/DDBJ whole genome shotgun (WGS) entry which is preliminary data.</text>
</comment>
<feature type="transmembrane region" description="Helical" evidence="1">
    <location>
        <begin position="75"/>
        <end position="95"/>
    </location>
</feature>
<protein>
    <recommendedName>
        <fullName evidence="4">DUF4190 domain-containing protein</fullName>
    </recommendedName>
</protein>
<sequence length="267" mass="28797">MSAPATSTALQETPCCAHHPGQEAVGTCARCGAFYCEAESIRHGEHTYCESCGGRPEVGHLERLRQELWGKRDGWAWLMLASAPLHLVFTVGMGMDGLWHWSVLGAANTAVVVAWFLGVPLARPALLLLPPLWLVGFTLKGRDLGVLALLAPAMGLALWLYASTRVRLFFRQEVDLERLERLWDARENNPLARHALVCGLAGLVVPVAAPLAMGLGVAGLRRVNLEATPPIGKRQQALAGLVLGGLGLVGWTGFVLWRLSQGLPLLP</sequence>
<keyword evidence="3" id="KW-1185">Reference proteome</keyword>
<keyword evidence="1" id="KW-1133">Transmembrane helix</keyword>
<gene>
    <name evidence="2" type="ORF">OV287_54875</name>
</gene>
<dbReference type="RefSeq" id="WP_267542081.1">
    <property type="nucleotide sequence ID" value="NZ_JAPNKA010000001.1"/>
</dbReference>
<evidence type="ECO:0000256" key="1">
    <source>
        <dbReference type="SAM" id="Phobius"/>
    </source>
</evidence>
<name>A0ABT4ARW6_9BACT</name>
<dbReference type="EMBL" id="JAPNKA010000001">
    <property type="protein sequence ID" value="MCY1083557.1"/>
    <property type="molecule type" value="Genomic_DNA"/>
</dbReference>